<evidence type="ECO:0000256" key="1">
    <source>
        <dbReference type="SAM" id="Coils"/>
    </source>
</evidence>
<gene>
    <name evidence="2" type="ORF">N7330_15850</name>
</gene>
<feature type="coiled-coil region" evidence="1">
    <location>
        <begin position="81"/>
        <end position="111"/>
    </location>
</feature>
<organism evidence="2 3">
    <name type="scientific">Comamonas aquatica</name>
    <dbReference type="NCBI Taxonomy" id="225991"/>
    <lineage>
        <taxon>Bacteria</taxon>
        <taxon>Pseudomonadati</taxon>
        <taxon>Pseudomonadota</taxon>
        <taxon>Betaproteobacteria</taxon>
        <taxon>Burkholderiales</taxon>
        <taxon>Comamonadaceae</taxon>
        <taxon>Comamonas</taxon>
    </lineage>
</organism>
<evidence type="ECO:0000313" key="3">
    <source>
        <dbReference type="Proteomes" id="UP001158297"/>
    </source>
</evidence>
<sequence length="117" mass="13277">MFRAPRPAQLPHLHSLLDNIGRNDADLAKFLDISPRTLGSYRSKGQAPRVVMLSLFWESTWGQSAANCDAVNWGRLQFQENAMLKRQIAKLQRQILELEKAMAEVDKAANSPIFDVR</sequence>
<reference evidence="2" key="1">
    <citation type="submission" date="2022-09" db="EMBL/GenBank/DDBJ databases">
        <title>Intensive care unit water sources are persistently colonized with multi-drug resistant bacteria and are the site of extensive horizontal gene transfer of antibiotic resistance genes.</title>
        <authorList>
            <person name="Diorio-Toth L."/>
        </authorList>
    </citation>
    <scope>NUCLEOTIDE SEQUENCE</scope>
    <source>
        <strain evidence="2">GD04130</strain>
    </source>
</reference>
<keyword evidence="1" id="KW-0175">Coiled coil</keyword>
<dbReference type="EMBL" id="JAODZU010000021">
    <property type="protein sequence ID" value="MDH0364511.1"/>
    <property type="molecule type" value="Genomic_DNA"/>
</dbReference>
<accession>A0AA42HUG6</accession>
<comment type="caution">
    <text evidence="2">The sequence shown here is derived from an EMBL/GenBank/DDBJ whole genome shotgun (WGS) entry which is preliminary data.</text>
</comment>
<dbReference type="Proteomes" id="UP001158297">
    <property type="component" value="Unassembled WGS sequence"/>
</dbReference>
<dbReference type="AlphaFoldDB" id="A0AA42HUG6"/>
<name>A0AA42HUG6_9BURK</name>
<protein>
    <submittedName>
        <fullName evidence="2">CDK5RAP3 family protein</fullName>
    </submittedName>
</protein>
<proteinExistence type="predicted"/>
<dbReference type="RefSeq" id="WP_279860507.1">
    <property type="nucleotide sequence ID" value="NZ_JAODZU010000021.1"/>
</dbReference>
<evidence type="ECO:0000313" key="2">
    <source>
        <dbReference type="EMBL" id="MDH0364511.1"/>
    </source>
</evidence>